<protein>
    <submittedName>
        <fullName evidence="1">Uncharacterized protein</fullName>
    </submittedName>
</protein>
<feature type="non-terminal residue" evidence="1">
    <location>
        <position position="25"/>
    </location>
</feature>
<organism evidence="1">
    <name type="scientific">human gut metagenome</name>
    <dbReference type="NCBI Taxonomy" id="408170"/>
    <lineage>
        <taxon>unclassified sequences</taxon>
        <taxon>metagenomes</taxon>
        <taxon>organismal metagenomes</taxon>
    </lineage>
</organism>
<proteinExistence type="predicted"/>
<dbReference type="EMBL" id="AJWZ01002044">
    <property type="protein sequence ID" value="EKC72038.1"/>
    <property type="molecule type" value="Genomic_DNA"/>
</dbReference>
<accession>K1TQM8</accession>
<comment type="caution">
    <text evidence="1">The sequence shown here is derived from an EMBL/GenBank/DDBJ whole genome shotgun (WGS) entry which is preliminary data.</text>
</comment>
<sequence>MFENIRLSFKGIFSHKIRSLLTMLG</sequence>
<dbReference type="AlphaFoldDB" id="K1TQM8"/>
<reference evidence="1" key="1">
    <citation type="journal article" date="2013" name="Environ. Microbiol.">
        <title>Microbiota from the distal guts of lean and obese adolescents exhibit partial functional redundancy besides clear differences in community structure.</title>
        <authorList>
            <person name="Ferrer M."/>
            <person name="Ruiz A."/>
            <person name="Lanza F."/>
            <person name="Haange S.B."/>
            <person name="Oberbach A."/>
            <person name="Till H."/>
            <person name="Bargiela R."/>
            <person name="Campoy C."/>
            <person name="Segura M.T."/>
            <person name="Richter M."/>
            <person name="von Bergen M."/>
            <person name="Seifert J."/>
            <person name="Suarez A."/>
        </authorList>
    </citation>
    <scope>NUCLEOTIDE SEQUENCE</scope>
</reference>
<gene>
    <name evidence="1" type="ORF">OBE_03094</name>
</gene>
<evidence type="ECO:0000313" key="1">
    <source>
        <dbReference type="EMBL" id="EKC72038.1"/>
    </source>
</evidence>
<name>K1TQM8_9ZZZZ</name>